<dbReference type="Pfam" id="PF02274">
    <property type="entry name" value="ADI"/>
    <property type="match status" value="1"/>
</dbReference>
<comment type="similarity">
    <text evidence="1">Belongs to the amidinotransferase family.</text>
</comment>
<dbReference type="InterPro" id="IPR033195">
    <property type="entry name" value="AmidinoTrfase"/>
</dbReference>
<dbReference type="GO" id="GO:0015067">
    <property type="term" value="F:amidinotransferase activity"/>
    <property type="evidence" value="ECO:0007669"/>
    <property type="project" value="InterPro"/>
</dbReference>
<dbReference type="SUPFAM" id="SSF55909">
    <property type="entry name" value="Pentein"/>
    <property type="match status" value="1"/>
</dbReference>
<sequence length="323" mass="35620">MIFVESEFAPLRTVVLAESQIAAPQQLPDPAELAFLKPEFLALAPAMLGKDFADAFPERQRAWEGERAAFAAVLVKHGVEVLRPRRLTPAEIAAAAGRGYANFFARDPFFTIGGFVIEGSLRFPHRRDEVLPIRSVIYERVYSDDCIYVAAPRPEICDPDDKRLGPGPFIEGGDVLVLGKHVFVGDSGLASNGLGARWLKKLLAPHGYEVEVVRLKPDVLHLDCALGLVREGLMVVCPSAFVSGIPEKLRSWNRIEVTEDEARQLATNGLPLSPDVYVTDPEFRHLGDRIGEYGVQVEYIDFSISRAFGGAFRCSTQPLARYA</sequence>
<dbReference type="STRING" id="266779.Meso_2108"/>
<organism evidence="3">
    <name type="scientific">Chelativorans sp. (strain BNC1)</name>
    <dbReference type="NCBI Taxonomy" id="266779"/>
    <lineage>
        <taxon>Bacteria</taxon>
        <taxon>Pseudomonadati</taxon>
        <taxon>Pseudomonadota</taxon>
        <taxon>Alphaproteobacteria</taxon>
        <taxon>Hyphomicrobiales</taxon>
        <taxon>Phyllobacteriaceae</taxon>
        <taxon>Chelativorans</taxon>
    </lineage>
</organism>
<name>Q11GH5_CHESB</name>
<proteinExistence type="inferred from homology"/>
<dbReference type="PANTHER" id="PTHR10488:SF1">
    <property type="entry name" value="GLYCINE AMIDINOTRANSFERASE, MITOCHONDRIAL"/>
    <property type="match status" value="1"/>
</dbReference>
<dbReference type="AlphaFoldDB" id="Q11GH5"/>
<evidence type="ECO:0000256" key="2">
    <source>
        <dbReference type="ARBA" id="ARBA00022679"/>
    </source>
</evidence>
<reference evidence="3" key="1">
    <citation type="submission" date="2006-06" db="EMBL/GenBank/DDBJ databases">
        <title>Complete sequence of chromosome of Chelativorans sp. BNC1.</title>
        <authorList>
            <consortium name="US DOE Joint Genome Institute"/>
            <person name="Copeland A."/>
            <person name="Lucas S."/>
            <person name="Lapidus A."/>
            <person name="Barry K."/>
            <person name="Detter J.C."/>
            <person name="Glavina del Rio T."/>
            <person name="Hammon N."/>
            <person name="Israni S."/>
            <person name="Dalin E."/>
            <person name="Tice H."/>
            <person name="Pitluck S."/>
            <person name="Chertkov O."/>
            <person name="Brettin T."/>
            <person name="Bruce D."/>
            <person name="Han C."/>
            <person name="Tapia R."/>
            <person name="Gilna P."/>
            <person name="Schmutz J."/>
            <person name="Larimer F."/>
            <person name="Land M."/>
            <person name="Hauser L."/>
            <person name="Kyrpides N."/>
            <person name="Mikhailova N."/>
            <person name="Richardson P."/>
        </authorList>
    </citation>
    <scope>NUCLEOTIDE SEQUENCE</scope>
    <source>
        <strain evidence="3">BNC1</strain>
    </source>
</reference>
<dbReference type="KEGG" id="mes:Meso_2108"/>
<gene>
    <name evidence="3" type="ordered locus">Meso_2108</name>
</gene>
<protein>
    <submittedName>
        <fullName evidence="3">Amidinotransferase</fullName>
    </submittedName>
</protein>
<dbReference type="eggNOG" id="COG1834">
    <property type="taxonomic scope" value="Bacteria"/>
</dbReference>
<dbReference type="HOGENOM" id="CLU_074795_0_0_5"/>
<dbReference type="PANTHER" id="PTHR10488">
    <property type="entry name" value="GLYCINE AMIDINOTRANSFERASE, MITOCHONDRIAL"/>
    <property type="match status" value="1"/>
</dbReference>
<accession>Q11GH5</accession>
<dbReference type="EMBL" id="CP000390">
    <property type="protein sequence ID" value="ABG63500.1"/>
    <property type="molecule type" value="Genomic_DNA"/>
</dbReference>
<dbReference type="Gene3D" id="3.75.10.10">
    <property type="entry name" value="L-arginine/glycine Amidinotransferase, Chain A"/>
    <property type="match status" value="1"/>
</dbReference>
<keyword evidence="2 3" id="KW-0808">Transferase</keyword>
<evidence type="ECO:0000256" key="1">
    <source>
        <dbReference type="ARBA" id="ARBA00006943"/>
    </source>
</evidence>
<evidence type="ECO:0000313" key="3">
    <source>
        <dbReference type="EMBL" id="ABG63500.1"/>
    </source>
</evidence>